<proteinExistence type="predicted"/>
<sequence length="408" mass="46967">MTKNRDKNEFHVFFYTTNRKDDELLIHTLQDSKLILNVSNSKLALVECLKQEFGKIILMSQEDIHDSLALYYQCLALVPDNQLHDHSLLITCSRQDEKQAFQYFLSRAIDDYLLSRPLYEVQRPVTVCYQQLEKLGIYLNHSAPLPQLKAGQTLPEEKEELLRVGVERKNRLKVEFDKLLKEFDQAISDTEASLQQNEPDESLLQNLQEQLSTLKQSNFRPRLIRLQHSALDLLDALLLKFSPAREDKPEETEESDTVDMPQDEMPLQTDSPSLNQDIQPADTTKKARILLVEDDNVSAMMSRKLLENLGFEVHWTSLGRRALAYLQTHQYTLILMDINLPDTDGLMVADQLSHMQCVNSDTPVAILTGNKHKNLVQRAAKSGAKHYIVKPLHIDTMIKLCQQYQIEV</sequence>
<dbReference type="EMBL" id="BMGJ01000003">
    <property type="protein sequence ID" value="GGD58203.1"/>
    <property type="molecule type" value="Genomic_DNA"/>
</dbReference>
<feature type="region of interest" description="Disordered" evidence="3">
    <location>
        <begin position="244"/>
        <end position="278"/>
    </location>
</feature>
<dbReference type="Proteomes" id="UP000614272">
    <property type="component" value="Unassembled WGS sequence"/>
</dbReference>
<dbReference type="InterPro" id="IPR011006">
    <property type="entry name" value="CheY-like_superfamily"/>
</dbReference>
<feature type="compositionally biased region" description="Polar residues" evidence="3">
    <location>
        <begin position="268"/>
        <end position="278"/>
    </location>
</feature>
<dbReference type="CDD" id="cd17546">
    <property type="entry name" value="REC_hyHK_CKI1_RcsC-like"/>
    <property type="match status" value="1"/>
</dbReference>
<dbReference type="SMART" id="SM00448">
    <property type="entry name" value="REC"/>
    <property type="match status" value="1"/>
</dbReference>
<dbReference type="PANTHER" id="PTHR44591:SF3">
    <property type="entry name" value="RESPONSE REGULATORY DOMAIN-CONTAINING PROTEIN"/>
    <property type="match status" value="1"/>
</dbReference>
<name>A0ABQ1R6Z5_9ALTE</name>
<feature type="domain" description="Response regulatory" evidence="4">
    <location>
        <begin position="288"/>
        <end position="405"/>
    </location>
</feature>
<gene>
    <name evidence="5" type="ORF">GCM10011357_11940</name>
</gene>
<evidence type="ECO:0000313" key="6">
    <source>
        <dbReference type="Proteomes" id="UP000614272"/>
    </source>
</evidence>
<accession>A0ABQ1R6Z5</accession>
<evidence type="ECO:0000256" key="1">
    <source>
        <dbReference type="ARBA" id="ARBA00022553"/>
    </source>
</evidence>
<dbReference type="PANTHER" id="PTHR44591">
    <property type="entry name" value="STRESS RESPONSE REGULATOR PROTEIN 1"/>
    <property type="match status" value="1"/>
</dbReference>
<reference evidence="6" key="1">
    <citation type="journal article" date="2019" name="Int. J. Syst. Evol. Microbiol.">
        <title>The Global Catalogue of Microorganisms (GCM) 10K type strain sequencing project: providing services to taxonomists for standard genome sequencing and annotation.</title>
        <authorList>
            <consortium name="The Broad Institute Genomics Platform"/>
            <consortium name="The Broad Institute Genome Sequencing Center for Infectious Disease"/>
            <person name="Wu L."/>
            <person name="Ma J."/>
        </authorList>
    </citation>
    <scope>NUCLEOTIDE SEQUENCE [LARGE SCALE GENOMIC DNA]</scope>
    <source>
        <strain evidence="6">CGMCC 1.12923</strain>
    </source>
</reference>
<feature type="modified residue" description="4-aspartylphosphate" evidence="2">
    <location>
        <position position="337"/>
    </location>
</feature>
<dbReference type="Gene3D" id="3.40.50.2300">
    <property type="match status" value="1"/>
</dbReference>
<dbReference type="RefSeq" id="WP_180237223.1">
    <property type="nucleotide sequence ID" value="NZ_BMGJ01000003.1"/>
</dbReference>
<evidence type="ECO:0000313" key="5">
    <source>
        <dbReference type="EMBL" id="GGD58203.1"/>
    </source>
</evidence>
<comment type="caution">
    <text evidence="5">The sequence shown here is derived from an EMBL/GenBank/DDBJ whole genome shotgun (WGS) entry which is preliminary data.</text>
</comment>
<dbReference type="PROSITE" id="PS50110">
    <property type="entry name" value="RESPONSE_REGULATORY"/>
    <property type="match status" value="1"/>
</dbReference>
<dbReference type="InterPro" id="IPR050595">
    <property type="entry name" value="Bact_response_regulator"/>
</dbReference>
<dbReference type="SUPFAM" id="SSF52172">
    <property type="entry name" value="CheY-like"/>
    <property type="match status" value="1"/>
</dbReference>
<organism evidence="5 6">
    <name type="scientific">Lacimicrobium alkaliphilum</name>
    <dbReference type="NCBI Taxonomy" id="1526571"/>
    <lineage>
        <taxon>Bacteria</taxon>
        <taxon>Pseudomonadati</taxon>
        <taxon>Pseudomonadota</taxon>
        <taxon>Gammaproteobacteria</taxon>
        <taxon>Alteromonadales</taxon>
        <taxon>Alteromonadaceae</taxon>
        <taxon>Lacimicrobium</taxon>
    </lineage>
</organism>
<dbReference type="InterPro" id="IPR001789">
    <property type="entry name" value="Sig_transdc_resp-reg_receiver"/>
</dbReference>
<dbReference type="Pfam" id="PF00072">
    <property type="entry name" value="Response_reg"/>
    <property type="match status" value="1"/>
</dbReference>
<evidence type="ECO:0000256" key="2">
    <source>
        <dbReference type="PROSITE-ProRule" id="PRU00169"/>
    </source>
</evidence>
<keyword evidence="1 2" id="KW-0597">Phosphoprotein</keyword>
<protein>
    <recommendedName>
        <fullName evidence="4">Response regulatory domain-containing protein</fullName>
    </recommendedName>
</protein>
<evidence type="ECO:0000259" key="4">
    <source>
        <dbReference type="PROSITE" id="PS50110"/>
    </source>
</evidence>
<keyword evidence="6" id="KW-1185">Reference proteome</keyword>
<evidence type="ECO:0000256" key="3">
    <source>
        <dbReference type="SAM" id="MobiDB-lite"/>
    </source>
</evidence>